<dbReference type="InterPro" id="IPR008979">
    <property type="entry name" value="Galactose-bd-like_sf"/>
</dbReference>
<proteinExistence type="predicted"/>
<dbReference type="Proteomes" id="UP000179807">
    <property type="component" value="Unassembled WGS sequence"/>
</dbReference>
<keyword evidence="2" id="KW-1185">Reference proteome</keyword>
<dbReference type="RefSeq" id="XP_068351492.1">
    <property type="nucleotide sequence ID" value="XM_068494587.1"/>
</dbReference>
<dbReference type="GeneID" id="94829291"/>
<dbReference type="AlphaFoldDB" id="A0A1J4JLB3"/>
<comment type="caution">
    <text evidence="1">The sequence shown here is derived from an EMBL/GenBank/DDBJ whole genome shotgun (WGS) entry which is preliminary data.</text>
</comment>
<organism evidence="1 2">
    <name type="scientific">Tritrichomonas foetus</name>
    <dbReference type="NCBI Taxonomy" id="1144522"/>
    <lineage>
        <taxon>Eukaryota</taxon>
        <taxon>Metamonada</taxon>
        <taxon>Parabasalia</taxon>
        <taxon>Tritrichomonadida</taxon>
        <taxon>Tritrichomonadidae</taxon>
        <taxon>Tritrichomonas</taxon>
    </lineage>
</organism>
<dbReference type="EMBL" id="MLAK01001060">
    <property type="protein sequence ID" value="OHS98355.1"/>
    <property type="molecule type" value="Genomic_DNA"/>
</dbReference>
<gene>
    <name evidence="1" type="ORF">TRFO_08944</name>
</gene>
<dbReference type="VEuPathDB" id="TrichDB:TRFO_08944"/>
<evidence type="ECO:0000313" key="1">
    <source>
        <dbReference type="EMBL" id="OHS98355.1"/>
    </source>
</evidence>
<reference evidence="1" key="1">
    <citation type="submission" date="2016-10" db="EMBL/GenBank/DDBJ databases">
        <authorList>
            <person name="Benchimol M."/>
            <person name="Almeida L.G."/>
            <person name="Vasconcelos A.T."/>
            <person name="Perreira-Neves A."/>
            <person name="Rosa I.A."/>
            <person name="Tasca T."/>
            <person name="Bogo M.R."/>
            <person name="de Souza W."/>
        </authorList>
    </citation>
    <scope>NUCLEOTIDE SEQUENCE [LARGE SCALE GENOMIC DNA]</scope>
    <source>
        <strain evidence="1">K</strain>
    </source>
</reference>
<dbReference type="Gene3D" id="2.60.120.260">
    <property type="entry name" value="Galactose-binding domain-like"/>
    <property type="match status" value="1"/>
</dbReference>
<protein>
    <recommendedName>
        <fullName evidence="3">F5/8 type C domain-containing protein</fullName>
    </recommendedName>
</protein>
<dbReference type="OrthoDB" id="20133at2759"/>
<name>A0A1J4JLB3_9EUKA</name>
<sequence>MKFALSTASMHNLNIDQYKKNFTFIINGKKIRTPSFIADILSPKISQIHKTDPTFNQFTIETNQSGVFENIIDLVKDLDTEKEITIEERDFYYEVLKALGNTDYYHLVHFLHEDEITLDNVFQRIHEKMMFYGQSPNYQNDCDIMLGDELQFVAMNFFLLKNSYQEIHDLNMSQLKLIFENSQLKLETEDSLVYFIFEHIEYLLKQNNKKKYMKNSSIANAFYLFEHVEFDKLTSECLDYFMKNFDINYITIDIFRALCKYNSHYTHDRYRNNASNSNFPSPDDNTTKRYKPRILKFEYNEEDNNINGILAYLTKEEAKMNKSHKDMIVHKYFNITSSSFFAGSEPENLFKTDEHLFFTSLDSPNQNVIIEFLSSKIIISHYLIKTVDFLPKDYSHPRSWKLEVSLDGTAWVEIDKRNNEESLNHAGAIGYFPVNQQYAAMFVKLTQTGENWADNDQFCFSNFELFGQLDFRV</sequence>
<dbReference type="SUPFAM" id="SSF49785">
    <property type="entry name" value="Galactose-binding domain-like"/>
    <property type="match status" value="1"/>
</dbReference>
<accession>A0A1J4JLB3</accession>
<evidence type="ECO:0008006" key="3">
    <source>
        <dbReference type="Google" id="ProtNLM"/>
    </source>
</evidence>
<evidence type="ECO:0000313" key="2">
    <source>
        <dbReference type="Proteomes" id="UP000179807"/>
    </source>
</evidence>